<reference evidence="1" key="1">
    <citation type="submission" date="2021-01" db="EMBL/GenBank/DDBJ databases">
        <authorList>
            <person name="Corre E."/>
            <person name="Pelletier E."/>
            <person name="Niang G."/>
            <person name="Scheremetjew M."/>
            <person name="Finn R."/>
            <person name="Kale V."/>
            <person name="Holt S."/>
            <person name="Cochrane G."/>
            <person name="Meng A."/>
            <person name="Brown T."/>
            <person name="Cohen L."/>
        </authorList>
    </citation>
    <scope>NUCLEOTIDE SEQUENCE</scope>
    <source>
        <strain evidence="1">CCMP 769</strain>
    </source>
</reference>
<protein>
    <submittedName>
        <fullName evidence="1">Uncharacterized protein</fullName>
    </submittedName>
</protein>
<dbReference type="EMBL" id="HBHW01040530">
    <property type="protein sequence ID" value="CAE0063089.1"/>
    <property type="molecule type" value="Transcribed_RNA"/>
</dbReference>
<accession>A0A7S3EM10</accession>
<sequence length="105" mass="11461">MTSPIATILGLEESSKWESGKALEQLALAMNRALRREEGNACQTESRSAVSSNCSNRSADFFSTILLRQGKRPHYVRVILGVPSSAKLIQELQLARSVECGEALP</sequence>
<gene>
    <name evidence="1" type="ORF">RMAR00112_LOCUS31161</name>
</gene>
<proteinExistence type="predicted"/>
<organism evidence="1">
    <name type="scientific">Rhodosorus marinus</name>
    <dbReference type="NCBI Taxonomy" id="101924"/>
    <lineage>
        <taxon>Eukaryota</taxon>
        <taxon>Rhodophyta</taxon>
        <taxon>Stylonematophyceae</taxon>
        <taxon>Stylonematales</taxon>
        <taxon>Stylonemataceae</taxon>
        <taxon>Rhodosorus</taxon>
    </lineage>
</organism>
<evidence type="ECO:0000313" key="1">
    <source>
        <dbReference type="EMBL" id="CAE0063089.1"/>
    </source>
</evidence>
<name>A0A7S3EM10_9RHOD</name>
<dbReference type="AlphaFoldDB" id="A0A7S3EM10"/>